<evidence type="ECO:0007829" key="4">
    <source>
        <dbReference type="PubMed" id="22814378"/>
    </source>
</evidence>
<reference evidence="1" key="6">
    <citation type="submission" date="2025-09" db="UniProtKB">
        <authorList>
            <consortium name="Ensembl"/>
        </authorList>
    </citation>
    <scope>IDENTIFICATION</scope>
</reference>
<keyword evidence="2" id="KW-1185">Reference proteome</keyword>
<dbReference type="UCSC" id="uc062xug.1">
    <property type="organism name" value="human"/>
</dbReference>
<protein>
    <submittedName>
        <fullName evidence="1">SEC31 homolog A, COPII coat complex component</fullName>
    </submittedName>
</protein>
<dbReference type="HGNC" id="HGNC:17052">
    <property type="gene designation" value="SEC31A"/>
</dbReference>
<dbReference type="OMA" id="WLERPCG"/>
<feature type="non-terminal residue" evidence="1">
    <location>
        <position position="11"/>
    </location>
</feature>
<dbReference type="Antibodypedia" id="1692">
    <property type="antibodies" value="143 antibodies from 24 providers"/>
</dbReference>
<accession>U3KQR3</accession>
<dbReference type="Ensembl" id="ENST00000507051.1">
    <property type="protein sequence ID" value="ENSP00000476156.1"/>
    <property type="gene ID" value="ENSG00000138674.17"/>
</dbReference>
<evidence type="ECO:0000313" key="1">
    <source>
        <dbReference type="Ensembl" id="ENSP00000476156.1"/>
    </source>
</evidence>
<dbReference type="ExpressionAtlas" id="U3KQR3">
    <property type="expression patterns" value="baseline and differential"/>
</dbReference>
<dbReference type="Bgee" id="ENSG00000138674">
    <property type="expression patterns" value="Expressed in jejunal mucosa and 215 other cell types or tissues"/>
</dbReference>
<proteinExistence type="evidence at protein level"/>
<dbReference type="Proteomes" id="UP000005640">
    <property type="component" value="Chromosome 4"/>
</dbReference>
<dbReference type="GeneTree" id="ENSGT00390000003175"/>
<dbReference type="EMBL" id="AC021105">
    <property type="status" value="NOT_ANNOTATED_CDS"/>
    <property type="molecule type" value="Genomic_DNA"/>
</dbReference>
<dbReference type="EMBL" id="AC108469">
    <property type="status" value="NOT_ANNOTATED_CDS"/>
    <property type="molecule type" value="Genomic_DNA"/>
</dbReference>
<dbReference type="MassIVE" id="U3KQR3"/>
<evidence type="ECO:0000313" key="2">
    <source>
        <dbReference type="Proteomes" id="UP000005640"/>
    </source>
</evidence>
<evidence type="ECO:0007829" key="3">
    <source>
        <dbReference type="PeptideAtlas" id="U3KQR3"/>
    </source>
</evidence>
<name>U3KQR3_HUMAN</name>
<keyword evidence="3" id="KW-1267">Proteomics identification</keyword>
<dbReference type="OrthoDB" id="542917at2759"/>
<dbReference type="ChiTaRS" id="SEC31A">
    <property type="organism name" value="human"/>
</dbReference>
<reference evidence="1 2" key="2">
    <citation type="journal article" date="2004" name="Nature">
        <title>Finishing the euchromatic sequence of the human genome.</title>
        <authorList>
            <consortium name="International Human Genome Sequencing Consortium"/>
        </authorList>
    </citation>
    <scope>NUCLEOTIDE SEQUENCE [LARGE SCALE GENOMIC DNA]</scope>
</reference>
<dbReference type="VEuPathDB" id="HostDB:ENSG00000138674"/>
<sequence>MKLKEVDRTAM</sequence>
<dbReference type="Ensembl" id="ENST00000507051.1">
    <property type="protein sequence ID" value="ENSP00000476156.1"/>
    <property type="gene ID" value="ENSG00000138674.18"/>
</dbReference>
<reference evidence="1" key="5">
    <citation type="submission" date="2025-08" db="UniProtKB">
        <authorList>
            <consortium name="Ensembl"/>
        </authorList>
    </citation>
    <scope>IDENTIFICATION</scope>
</reference>
<dbReference type="OpenTargets" id="ENSG00000138674"/>
<reference evidence="1 2" key="1">
    <citation type="journal article" date="2001" name="Nature">
        <title>Initial sequencing and analysis of the human genome.</title>
        <authorList>
            <consortium name="International Human Genome Sequencing Consortium"/>
            <person name="Lander E.S."/>
            <person name="Linton L.M."/>
            <person name="Birren B."/>
            <person name="Nusbaum C."/>
            <person name="Zody M.C."/>
            <person name="Baldwin J."/>
            <person name="Devon K."/>
            <person name="Dewar K."/>
            <person name="Doyle M."/>
            <person name="FitzHugh W."/>
            <person name="Funke R."/>
            <person name="Gage D."/>
            <person name="Harris K."/>
            <person name="Heaford A."/>
            <person name="Howland J."/>
            <person name="Kann L."/>
            <person name="Lehoczky J."/>
            <person name="LeVine R."/>
            <person name="McEwan P."/>
            <person name="McKernan K."/>
            <person name="Meldrim J."/>
            <person name="Mesirov J.P."/>
            <person name="Miranda C."/>
            <person name="Morris W."/>
            <person name="Naylor J."/>
            <person name="Raymond C."/>
            <person name="Rosetti M."/>
            <person name="Santos R."/>
            <person name="Sheridan A."/>
            <person name="Sougnez C."/>
            <person name="Stange-Thomann N."/>
            <person name="Stojanovic N."/>
            <person name="Subramanian A."/>
            <person name="Wyman D."/>
            <person name="Rogers J."/>
            <person name="Sulston J."/>
            <person name="Ainscough R."/>
            <person name="Beck S."/>
            <person name="Bentley D."/>
            <person name="Burton J."/>
            <person name="Clee C."/>
            <person name="Carter N."/>
            <person name="Coulson A."/>
            <person name="Deadman R."/>
            <person name="Deloukas P."/>
            <person name="Dunham A."/>
            <person name="Dunham I."/>
            <person name="Durbin R."/>
            <person name="French L."/>
            <person name="Grafham D."/>
            <person name="Gregory S."/>
            <person name="Hubbard T."/>
            <person name="Humphray S."/>
            <person name="Hunt A."/>
            <person name="Jones M."/>
            <person name="Lloyd C."/>
            <person name="McMurray A."/>
            <person name="Matthews L."/>
            <person name="Mercer S."/>
            <person name="Milne S."/>
            <person name="Mullikin J.C."/>
            <person name="Mungall A."/>
            <person name="Plumb R."/>
            <person name="Ross M."/>
            <person name="Shownkeen R."/>
            <person name="Sims S."/>
            <person name="Waterston R.H."/>
            <person name="Wilson R.K."/>
            <person name="Hillier L.W."/>
            <person name="McPherson J.D."/>
            <person name="Marra M.A."/>
            <person name="Mardis E.R."/>
            <person name="Fulton L.A."/>
            <person name="Chinwalla A.T."/>
            <person name="Pepin K.H."/>
            <person name="Gish W.R."/>
            <person name="Chissoe S.L."/>
            <person name="Wendl M.C."/>
            <person name="Delehaunty K.D."/>
            <person name="Miner T.L."/>
            <person name="Delehaunty A."/>
            <person name="Kramer J.B."/>
            <person name="Cook L.L."/>
            <person name="Fulton R.S."/>
            <person name="Johnson D.L."/>
            <person name="Minx P.J."/>
            <person name="Clifton S.W."/>
            <person name="Hawkins T."/>
            <person name="Branscomb E."/>
            <person name="Predki P."/>
            <person name="Richardson P."/>
            <person name="Wenning S."/>
            <person name="Slezak T."/>
            <person name="Doggett N."/>
            <person name="Cheng J.F."/>
            <person name="Olsen A."/>
            <person name="Lucas S."/>
            <person name="Elkin C."/>
            <person name="Uberbacher E."/>
            <person name="Frazier M."/>
            <person name="Gibbs R.A."/>
            <person name="Muzny D.M."/>
            <person name="Scherer S.E."/>
            <person name="Bouck J.B."/>
            <person name="Sodergren E.J."/>
            <person name="Worley K.C."/>
            <person name="Rives C.M."/>
            <person name="Gorrell J.H."/>
            <person name="Metzker M.L."/>
            <person name="Naylor S.L."/>
            <person name="Kucherlapati R.S."/>
            <person name="Nelson D.L."/>
            <person name="Weinstock G.M."/>
            <person name="Sakaki Y."/>
            <person name="Fujiyama A."/>
            <person name="Hattori M."/>
            <person name="Yada T."/>
            <person name="Toyoda A."/>
            <person name="Itoh T."/>
            <person name="Kawagoe C."/>
            <person name="Watanabe H."/>
            <person name="Totoki Y."/>
            <person name="Taylor T."/>
            <person name="Weissenbach J."/>
            <person name="Heilig R."/>
            <person name="Saurin W."/>
            <person name="Artiguenave F."/>
            <person name="Brottier P."/>
            <person name="Bruls T."/>
            <person name="Pelletier E."/>
            <person name="Robert C."/>
            <person name="Wincker P."/>
            <person name="Smith D.R."/>
            <person name="Doucette-Stamm L."/>
            <person name="Rubenfield M."/>
            <person name="Weinstock K."/>
            <person name="Lee H.M."/>
            <person name="Dubois J."/>
            <person name="Rosenthal A."/>
            <person name="Platzer M."/>
            <person name="Nyakatura G."/>
            <person name="Taudien S."/>
            <person name="Rump A."/>
            <person name="Yang H."/>
            <person name="Yu J."/>
            <person name="Wang J."/>
            <person name="Huang G."/>
            <person name="Gu J."/>
            <person name="Hood L."/>
            <person name="Rowen L."/>
            <person name="Madan A."/>
            <person name="Qin S."/>
            <person name="Davis R.W."/>
            <person name="Federspiel N.A."/>
            <person name="Abola A.P."/>
            <person name="Proctor M.J."/>
            <person name="Myers R.M."/>
            <person name="Schmutz J."/>
            <person name="Dickson M."/>
            <person name="Grimwood J."/>
            <person name="Cox D.R."/>
            <person name="Olson M.V."/>
            <person name="Kaul R."/>
            <person name="Raymond C."/>
            <person name="Shimizu N."/>
            <person name="Kawasaki K."/>
            <person name="Minoshima S."/>
            <person name="Evans G.A."/>
            <person name="Athanasiou M."/>
            <person name="Schultz R."/>
            <person name="Roe B.A."/>
            <person name="Chen F."/>
            <person name="Pan H."/>
            <person name="Ramser J."/>
            <person name="Lehrach H."/>
            <person name="Reinhardt R."/>
            <person name="McCombie W.R."/>
            <person name="de la Bastide M."/>
            <person name="Dedhia N."/>
            <person name="Blocker H."/>
            <person name="Hornischer K."/>
            <person name="Nordsiek G."/>
            <person name="Agarwala R."/>
            <person name="Aravind L."/>
            <person name="Bailey J.A."/>
            <person name="Bateman A."/>
            <person name="Batzoglou S."/>
            <person name="Birney E."/>
            <person name="Bork P."/>
            <person name="Brown D.G."/>
            <person name="Burge C.B."/>
            <person name="Cerutti L."/>
            <person name="Chen H.C."/>
            <person name="Church D."/>
            <person name="Clamp M."/>
            <person name="Copley R.R."/>
            <person name="Doerks T."/>
            <person name="Eddy S.R."/>
            <person name="Eichler E.E."/>
            <person name="Furey T.S."/>
            <person name="Galagan J."/>
            <person name="Gilbert J.G."/>
            <person name="Harmon C."/>
            <person name="Hayashizaki Y."/>
            <person name="Haussler D."/>
            <person name="Hermjakob H."/>
            <person name="Hokamp K."/>
            <person name="Jang W."/>
            <person name="Johnson L.S."/>
            <person name="Jones T.A."/>
            <person name="Kasif S."/>
            <person name="Kaspryzk A."/>
            <person name="Kennedy S."/>
            <person name="Kent W.J."/>
            <person name="Kitts P."/>
            <person name="Koonin E.V."/>
            <person name="Korf I."/>
            <person name="Kulp D."/>
            <person name="Lancet D."/>
            <person name="Lowe T.M."/>
            <person name="McLysaght A."/>
            <person name="Mikkelsen T."/>
            <person name="Moran J.V."/>
            <person name="Mulder N."/>
            <person name="Pollara V.J."/>
            <person name="Ponting C.P."/>
            <person name="Schuler G."/>
            <person name="Schultz J."/>
            <person name="Slater G."/>
            <person name="Smit A.F."/>
            <person name="Stupka E."/>
            <person name="Szustakowski J."/>
            <person name="Thierry-Mieg D."/>
            <person name="Thierry-Mieg J."/>
            <person name="Wagner L."/>
            <person name="Wallis J."/>
            <person name="Wheeler R."/>
            <person name="Williams A."/>
            <person name="Wolf Y.I."/>
            <person name="Wolfe K.H."/>
            <person name="Yang S.P."/>
            <person name="Yeh R.F."/>
            <person name="Collins F."/>
            <person name="Guyer M.S."/>
            <person name="Peterson J."/>
            <person name="Felsenfeld A."/>
            <person name="Wetterstrand K.A."/>
            <person name="Patrinos A."/>
            <person name="Morgan M.J."/>
            <person name="de Jong P."/>
            <person name="Catanese J.J."/>
            <person name="Osoegawa K."/>
            <person name="Shizuya H."/>
            <person name="Choi S."/>
            <person name="Chen Y.J."/>
        </authorList>
    </citation>
    <scope>NUCLEOTIDE SEQUENCE [LARGE SCALE GENOMIC DNA]</scope>
</reference>
<organism evidence="1 2">
    <name type="scientific">Homo sapiens</name>
    <name type="common">Human</name>
    <dbReference type="NCBI Taxonomy" id="9606"/>
    <lineage>
        <taxon>Eukaryota</taxon>
        <taxon>Metazoa</taxon>
        <taxon>Chordata</taxon>
        <taxon>Craniata</taxon>
        <taxon>Vertebrata</taxon>
        <taxon>Euteleostomi</taxon>
        <taxon>Mammalia</taxon>
        <taxon>Eutheria</taxon>
        <taxon>Euarchontoglires</taxon>
        <taxon>Primates</taxon>
        <taxon>Haplorrhini</taxon>
        <taxon>Catarrhini</taxon>
        <taxon>Hominidae</taxon>
        <taxon>Homo</taxon>
    </lineage>
</organism>
<reference evidence="1 2" key="3">
    <citation type="journal article" date="2005" name="Nature">
        <title>Generation and annotation of the DNA sequences of human chromosomes 2 and 4.</title>
        <authorList>
            <person name="Hillier L.W."/>
            <person name="Graves T.A."/>
            <person name="Fulton R.S."/>
            <person name="Fulton L.A."/>
            <person name="Pepin K.H."/>
            <person name="Minx P."/>
            <person name="Wagner-McPherson C."/>
            <person name="Layman D."/>
            <person name="Wylie K."/>
            <person name="Sekhon M."/>
            <person name="Becker M.C."/>
            <person name="Fewell G.A."/>
            <person name="Delehaunty K.D."/>
            <person name="Miner T.L."/>
            <person name="Nash W.E."/>
            <person name="Kremitzki C."/>
            <person name="Oddy L."/>
            <person name="Du H."/>
            <person name="Sun H."/>
            <person name="Bradshaw-Cordum H."/>
            <person name="Ali J."/>
            <person name="Carter J."/>
            <person name="Cordes M."/>
            <person name="Harris A."/>
            <person name="Isak A."/>
            <person name="van Brunt A."/>
            <person name="Nguyen C."/>
            <person name="Du F."/>
            <person name="Courtney L."/>
            <person name="Kalicki J."/>
            <person name="Ozersky P."/>
            <person name="Abbott S."/>
            <person name="Armstrong J."/>
            <person name="Belter E.A."/>
            <person name="Caruso L."/>
            <person name="Cedroni M."/>
            <person name="Cotton M."/>
            <person name="Davidson T."/>
            <person name="Desai A."/>
            <person name="Elliott G."/>
            <person name="Erb T."/>
            <person name="Fronick C."/>
            <person name="Gaige T."/>
            <person name="Haakenson W."/>
            <person name="Haglund K."/>
            <person name="Holmes A."/>
            <person name="Harkins R."/>
            <person name="Kim K."/>
            <person name="Kruchowski S.S."/>
            <person name="Strong C.M."/>
            <person name="Grewal N."/>
            <person name="Goyea E."/>
            <person name="Hou S."/>
            <person name="Levy A."/>
            <person name="Martinka S."/>
            <person name="Mead K."/>
            <person name="McLellan M.D."/>
            <person name="Meyer R."/>
            <person name="Randall-Maher J."/>
            <person name="Tomlinson C."/>
            <person name="Dauphin-Kohlberg S."/>
            <person name="Kozlowicz-Reilly A."/>
            <person name="Shah N."/>
            <person name="Swearengen-Shahid S."/>
            <person name="Snider J."/>
            <person name="Strong J.T."/>
            <person name="Thompson J."/>
            <person name="Yoakum M."/>
            <person name="Leonard S."/>
            <person name="Pearman C."/>
            <person name="Trani L."/>
            <person name="Radionenko M."/>
            <person name="Waligorski J.E."/>
            <person name="Wang C."/>
            <person name="Rock S.M."/>
            <person name="Tin-Wollam A.M."/>
            <person name="Maupin R."/>
            <person name="Latreille P."/>
            <person name="Wendl M.C."/>
            <person name="Yang S.P."/>
            <person name="Pohl C."/>
            <person name="Wallis J.W."/>
            <person name="Spieth J."/>
            <person name="Bieri T.A."/>
            <person name="Berkowicz N."/>
            <person name="Nelson J.O."/>
            <person name="Osborne J."/>
            <person name="Ding L."/>
            <person name="Meyer R."/>
            <person name="Sabo A."/>
            <person name="Shotland Y."/>
            <person name="Sinha P."/>
            <person name="Wohldmann P.E."/>
            <person name="Cook L.L."/>
            <person name="Hickenbotham M.T."/>
            <person name="Eldred J."/>
            <person name="Williams D."/>
            <person name="Jones T.A."/>
            <person name="She X."/>
            <person name="Ciccarelli F.D."/>
            <person name="Izaurralde E."/>
            <person name="Taylor J."/>
            <person name="Schmutz J."/>
            <person name="Myers R.M."/>
            <person name="Cox D.R."/>
            <person name="Huang X."/>
            <person name="McPherson J.D."/>
            <person name="Mardis E.R."/>
            <person name="Clifton S.W."/>
            <person name="Warren W.C."/>
            <person name="Chinwalla A.T."/>
            <person name="Eddy S.R."/>
            <person name="Marra M.A."/>
            <person name="Ovcharenko I."/>
            <person name="Furey T.S."/>
            <person name="Miller W."/>
            <person name="Eichler E.E."/>
            <person name="Bork P."/>
            <person name="Suyama M."/>
            <person name="Torrents D."/>
            <person name="Waterston R.H."/>
            <person name="Wilson R.K."/>
        </authorList>
    </citation>
    <scope>NUCLEOTIDE SEQUENCE [LARGE SCALE GENOMIC DNA]</scope>
</reference>
<dbReference type="HOGENOM" id="CLU_3438234_0_0_1"/>
<gene>
    <name evidence="1" type="primary">SEC31A</name>
</gene>
<reference evidence="4" key="4">
    <citation type="journal article" date="2012" name="Proc. Natl. Acad. Sci. U.S.A.">
        <title>N-terminal acetylome analyses and functional insights of the N-terminal acetyltransferase NatB.</title>
        <authorList>
            <person name="Van Damme P."/>
            <person name="Lasa M."/>
            <person name="Polevoda B."/>
            <person name="Gazquez C."/>
            <person name="Elosegui-Artola A."/>
            <person name="Kim D.S."/>
            <person name="De Juan-Pardo E."/>
            <person name="Demeyer K."/>
            <person name="Hole K."/>
            <person name="Larrea E."/>
            <person name="Timmerman E."/>
            <person name="Prieto J."/>
            <person name="Arnesen T."/>
            <person name="Sherman F."/>
            <person name="Gevaert K."/>
            <person name="Aldabe R."/>
        </authorList>
    </citation>
    <scope>IDENTIFICATION BY MASS SPECTROMETRY [LARGE SCALE ANALYSIS]</scope>
</reference>